<proteinExistence type="predicted"/>
<reference evidence="1 2" key="1">
    <citation type="submission" date="2019-10" db="EMBL/GenBank/DDBJ databases">
        <title>Evaluation of single-gene subtyping targets for Pseudomonas.</title>
        <authorList>
            <person name="Reichler S.J."/>
            <person name="Orsi R.H."/>
            <person name="Wiedmann M."/>
            <person name="Martin N.H."/>
            <person name="Murphy S.I."/>
        </authorList>
    </citation>
    <scope>NUCLEOTIDE SEQUENCE [LARGE SCALE GENOMIC DNA]</scope>
    <source>
        <strain evidence="1 2">FSL R10-1637</strain>
    </source>
</reference>
<evidence type="ECO:0000313" key="1">
    <source>
        <dbReference type="EMBL" id="MQU04863.1"/>
    </source>
</evidence>
<protein>
    <submittedName>
        <fullName evidence="1">Uncharacterized protein</fullName>
    </submittedName>
</protein>
<name>A0A6L5HNK5_9PSED</name>
<dbReference type="AlphaFoldDB" id="A0A6L5HNK5"/>
<evidence type="ECO:0000313" key="2">
    <source>
        <dbReference type="Proteomes" id="UP000478064"/>
    </source>
</evidence>
<dbReference type="Proteomes" id="UP000478064">
    <property type="component" value="Unassembled WGS sequence"/>
</dbReference>
<organism evidence="1 2">
    <name type="scientific">Pseudomonas helleri</name>
    <dbReference type="NCBI Taxonomy" id="1608996"/>
    <lineage>
        <taxon>Bacteria</taxon>
        <taxon>Pseudomonadati</taxon>
        <taxon>Pseudomonadota</taxon>
        <taxon>Gammaproteobacteria</taxon>
        <taxon>Pseudomonadales</taxon>
        <taxon>Pseudomonadaceae</taxon>
        <taxon>Pseudomonas</taxon>
    </lineage>
</organism>
<dbReference type="EMBL" id="WIVU01000004">
    <property type="protein sequence ID" value="MQU04863.1"/>
    <property type="molecule type" value="Genomic_DNA"/>
</dbReference>
<comment type="caution">
    <text evidence="1">The sequence shown here is derived from an EMBL/GenBank/DDBJ whole genome shotgun (WGS) entry which is preliminary data.</text>
</comment>
<gene>
    <name evidence="1" type="ORF">GHO27_04085</name>
</gene>
<sequence length="53" mass="6021">MRTVEEVEKEHGWTEEEASQCGCNMREEPCNRCWSLGWALGGEDIIKPAPPTE</sequence>
<accession>A0A6L5HNK5</accession>
<dbReference type="RefSeq" id="WP_153372864.1">
    <property type="nucleotide sequence ID" value="NZ_WIVU01000004.1"/>
</dbReference>